<dbReference type="PROSITE" id="PS00487">
    <property type="entry name" value="IMP_DH_GMP_RED"/>
    <property type="match status" value="1"/>
</dbReference>
<proteinExistence type="inferred from homology"/>
<evidence type="ECO:0000256" key="15">
    <source>
        <dbReference type="PIRSR" id="PIRSR000130-2"/>
    </source>
</evidence>
<evidence type="ECO:0000256" key="17">
    <source>
        <dbReference type="PIRSR" id="PIRSR000130-4"/>
    </source>
</evidence>
<evidence type="ECO:0000256" key="16">
    <source>
        <dbReference type="PIRSR" id="PIRSR000130-3"/>
    </source>
</evidence>
<evidence type="ECO:0000256" key="5">
    <source>
        <dbReference type="ARBA" id="ARBA00022737"/>
    </source>
</evidence>
<evidence type="ECO:0000256" key="10">
    <source>
        <dbReference type="ARBA" id="ARBA00023027"/>
    </source>
</evidence>
<dbReference type="NCBIfam" id="TIGR01302">
    <property type="entry name" value="IMP_dehydrog"/>
    <property type="match status" value="1"/>
</dbReference>
<evidence type="ECO:0000256" key="14">
    <source>
        <dbReference type="PIRSR" id="PIRSR000130-1"/>
    </source>
</evidence>
<evidence type="ECO:0000256" key="11">
    <source>
        <dbReference type="ARBA" id="ARBA00023122"/>
    </source>
</evidence>
<keyword evidence="7 13" id="KW-0658">Purine biosynthesis</keyword>
<evidence type="ECO:0000256" key="19">
    <source>
        <dbReference type="RuleBase" id="RU003927"/>
    </source>
</evidence>
<dbReference type="GO" id="GO:0006183">
    <property type="term" value="P:GTP biosynthetic process"/>
    <property type="evidence" value="ECO:0007669"/>
    <property type="project" value="TreeGrafter"/>
</dbReference>
<comment type="pathway">
    <text evidence="13 20">Purine metabolism; XMP biosynthesis via de novo pathway; XMP from IMP: step 1/1.</text>
</comment>
<comment type="similarity">
    <text evidence="2 13 19">Belongs to the IMPDH/GMPR family.</text>
</comment>
<evidence type="ECO:0000256" key="13">
    <source>
        <dbReference type="HAMAP-Rule" id="MF_01964"/>
    </source>
</evidence>
<reference evidence="22 23" key="1">
    <citation type="submission" date="2017-11" db="EMBL/GenBank/DDBJ databases">
        <title>Genome-resolved metagenomics identifies genetic mobility, metabolic interactions, and unexpected diversity in perchlorate-reducing communities.</title>
        <authorList>
            <person name="Barnum T.P."/>
            <person name="Figueroa I.A."/>
            <person name="Carlstrom C.I."/>
            <person name="Lucas L.N."/>
            <person name="Engelbrektson A.L."/>
            <person name="Coates J.D."/>
        </authorList>
    </citation>
    <scope>NUCLEOTIDE SEQUENCE [LARGE SCALE GENOMIC DNA]</scope>
    <source>
        <strain evidence="22">BM706</strain>
    </source>
</reference>
<dbReference type="Pfam" id="PF00571">
    <property type="entry name" value="CBS"/>
    <property type="match status" value="2"/>
</dbReference>
<comment type="caution">
    <text evidence="13">Lacks conserved residue(s) required for the propagation of feature annotation.</text>
</comment>
<feature type="binding site" evidence="13 15">
    <location>
        <begin position="385"/>
        <end position="389"/>
    </location>
    <ligand>
        <name>IMP</name>
        <dbReference type="ChEBI" id="CHEBI:58053"/>
    </ligand>
</feature>
<evidence type="ECO:0000256" key="9">
    <source>
        <dbReference type="ARBA" id="ARBA00023002"/>
    </source>
</evidence>
<evidence type="ECO:0000256" key="2">
    <source>
        <dbReference type="ARBA" id="ARBA00005502"/>
    </source>
</evidence>
<feature type="binding site" evidence="16">
    <location>
        <begin position="249"/>
        <end position="251"/>
    </location>
    <ligand>
        <name>NAD(+)</name>
        <dbReference type="ChEBI" id="CHEBI:57540"/>
    </ligand>
</feature>
<dbReference type="GO" id="GO:0006177">
    <property type="term" value="P:GMP biosynthetic process"/>
    <property type="evidence" value="ECO:0007669"/>
    <property type="project" value="UniProtKB-UniRule"/>
</dbReference>
<dbReference type="SUPFAM" id="SSF51412">
    <property type="entry name" value="Inosine monophosphate dehydrogenase (IMPDH)"/>
    <property type="match status" value="1"/>
</dbReference>
<name>A0A2N5ZLM5_MUIH1</name>
<organism evidence="22 23">
    <name type="scientific">Muiribacterium halophilum</name>
    <dbReference type="NCBI Taxonomy" id="2053465"/>
    <lineage>
        <taxon>Bacteria</taxon>
        <taxon>Candidatus Muiribacteriota</taxon>
        <taxon>Candidatus Muiribacteriia</taxon>
        <taxon>Candidatus Muiribacteriales</taxon>
        <taxon>Candidatus Muiribacteriaceae</taxon>
        <taxon>Candidatus Muiribacterium</taxon>
    </lineage>
</organism>
<accession>A0A2N5ZLM5</accession>
<evidence type="ECO:0000256" key="12">
    <source>
        <dbReference type="ARBA" id="ARBA00048028"/>
    </source>
</evidence>
<evidence type="ECO:0000313" key="22">
    <source>
        <dbReference type="EMBL" id="PLX19590.1"/>
    </source>
</evidence>
<dbReference type="GO" id="GO:0003938">
    <property type="term" value="F:IMP dehydrogenase activity"/>
    <property type="evidence" value="ECO:0007669"/>
    <property type="project" value="UniProtKB-UniRule"/>
</dbReference>
<dbReference type="InterPro" id="IPR001093">
    <property type="entry name" value="IMP_DH_GMPRt"/>
</dbReference>
<feature type="binding site" evidence="13">
    <location>
        <position position="471"/>
    </location>
    <ligand>
        <name>K(+)</name>
        <dbReference type="ChEBI" id="CHEBI:29103"/>
        <note>ligand shared between two tetrameric partners</note>
    </ligand>
</feature>
<dbReference type="EMBL" id="PKTG01000025">
    <property type="protein sequence ID" value="PLX19590.1"/>
    <property type="molecule type" value="Genomic_DNA"/>
</dbReference>
<evidence type="ECO:0000256" key="20">
    <source>
        <dbReference type="RuleBase" id="RU003928"/>
    </source>
</evidence>
<dbReference type="GO" id="GO:0046872">
    <property type="term" value="F:metal ion binding"/>
    <property type="evidence" value="ECO:0007669"/>
    <property type="project" value="UniProtKB-UniRule"/>
</dbReference>
<dbReference type="InterPro" id="IPR013785">
    <property type="entry name" value="Aldolase_TIM"/>
</dbReference>
<dbReference type="PIRSF" id="PIRSF000130">
    <property type="entry name" value="IMPDH"/>
    <property type="match status" value="1"/>
</dbReference>
<feature type="binding site" evidence="13 15">
    <location>
        <begin position="338"/>
        <end position="340"/>
    </location>
    <ligand>
        <name>IMP</name>
        <dbReference type="ChEBI" id="CHEBI:58053"/>
    </ligand>
</feature>
<evidence type="ECO:0000313" key="23">
    <source>
        <dbReference type="Proteomes" id="UP000234857"/>
    </source>
</evidence>
<dbReference type="HAMAP" id="MF_01964">
    <property type="entry name" value="IMPDH"/>
    <property type="match status" value="1"/>
</dbReference>
<keyword evidence="8 13" id="KW-0630">Potassium</keyword>
<feature type="binding site" description="in other chain" evidence="13 17">
    <location>
        <position position="301"/>
    </location>
    <ligand>
        <name>K(+)</name>
        <dbReference type="ChEBI" id="CHEBI:29103"/>
        <note>ligand shared between two tetrameric partners</note>
    </ligand>
</feature>
<evidence type="ECO:0000256" key="4">
    <source>
        <dbReference type="ARBA" id="ARBA00022723"/>
    </source>
</evidence>
<feature type="binding site" evidence="13">
    <location>
        <position position="472"/>
    </location>
    <ligand>
        <name>K(+)</name>
        <dbReference type="ChEBI" id="CHEBI:29103"/>
        <note>ligand shared between two tetrameric partners</note>
    </ligand>
</feature>
<keyword evidence="11 18" id="KW-0129">CBS domain</keyword>
<feature type="binding site" evidence="13 15">
    <location>
        <position position="304"/>
    </location>
    <ligand>
        <name>IMP</name>
        <dbReference type="ChEBI" id="CHEBI:58053"/>
    </ligand>
</feature>
<dbReference type="GO" id="GO:0000166">
    <property type="term" value="F:nucleotide binding"/>
    <property type="evidence" value="ECO:0007669"/>
    <property type="project" value="UniProtKB-UniRule"/>
</dbReference>
<dbReference type="EC" id="1.1.1.205" evidence="13 20"/>
<keyword evidence="5" id="KW-0677">Repeat</keyword>
<dbReference type="FunFam" id="3.20.20.70:FF:000003">
    <property type="entry name" value="GMP reductase"/>
    <property type="match status" value="1"/>
</dbReference>
<evidence type="ECO:0000259" key="21">
    <source>
        <dbReference type="PROSITE" id="PS51371"/>
    </source>
</evidence>
<comment type="subunit">
    <text evidence="3 13">Homotetramer.</text>
</comment>
<dbReference type="Proteomes" id="UP000234857">
    <property type="component" value="Unassembled WGS sequence"/>
</dbReference>
<feature type="active site" description="Thioimidate intermediate" evidence="13 14">
    <location>
        <position position="306"/>
    </location>
</feature>
<dbReference type="PANTHER" id="PTHR11911:SF111">
    <property type="entry name" value="INOSINE-5'-MONOPHOSPHATE DEHYDROGENASE"/>
    <property type="match status" value="1"/>
</dbReference>
<dbReference type="InterPro" id="IPR015875">
    <property type="entry name" value="IMP_DH/GMP_Rdtase_CS"/>
</dbReference>
<feature type="binding site" evidence="13 15">
    <location>
        <begin position="361"/>
        <end position="362"/>
    </location>
    <ligand>
        <name>IMP</name>
        <dbReference type="ChEBI" id="CHEBI:58053"/>
    </ligand>
</feature>
<feature type="domain" description="CBS" evidence="21">
    <location>
        <begin position="93"/>
        <end position="155"/>
    </location>
</feature>
<evidence type="ECO:0000256" key="8">
    <source>
        <dbReference type="ARBA" id="ARBA00022958"/>
    </source>
</evidence>
<feature type="domain" description="CBS" evidence="21">
    <location>
        <begin position="156"/>
        <end position="212"/>
    </location>
</feature>
<feature type="active site" description="Proton acceptor" evidence="13 14">
    <location>
        <position position="403"/>
    </location>
</feature>
<evidence type="ECO:0000256" key="6">
    <source>
        <dbReference type="ARBA" id="ARBA00022749"/>
    </source>
</evidence>
<comment type="catalytic activity">
    <reaction evidence="12 13 20">
        <text>IMP + NAD(+) + H2O = XMP + NADH + H(+)</text>
        <dbReference type="Rhea" id="RHEA:11708"/>
        <dbReference type="ChEBI" id="CHEBI:15377"/>
        <dbReference type="ChEBI" id="CHEBI:15378"/>
        <dbReference type="ChEBI" id="CHEBI:57464"/>
        <dbReference type="ChEBI" id="CHEBI:57540"/>
        <dbReference type="ChEBI" id="CHEBI:57945"/>
        <dbReference type="ChEBI" id="CHEBI:58053"/>
        <dbReference type="EC" id="1.1.1.205"/>
    </reaction>
</comment>
<evidence type="ECO:0000256" key="7">
    <source>
        <dbReference type="ARBA" id="ARBA00022755"/>
    </source>
</evidence>
<dbReference type="Gene3D" id="3.20.20.70">
    <property type="entry name" value="Aldolase class I"/>
    <property type="match status" value="1"/>
</dbReference>
<evidence type="ECO:0000256" key="3">
    <source>
        <dbReference type="ARBA" id="ARBA00011881"/>
    </source>
</evidence>
<dbReference type="PROSITE" id="PS51371">
    <property type="entry name" value="CBS"/>
    <property type="match status" value="2"/>
</dbReference>
<dbReference type="CDD" id="cd04601">
    <property type="entry name" value="CBS_pair_IMPDH"/>
    <property type="match status" value="1"/>
</dbReference>
<dbReference type="SMART" id="SM01240">
    <property type="entry name" value="IMPDH"/>
    <property type="match status" value="1"/>
</dbReference>
<dbReference type="InterPro" id="IPR046342">
    <property type="entry name" value="CBS_dom_sf"/>
</dbReference>
<sequence length="492" mass="53426">MSRFDQEGLTFDDVLLVVKRSDTLPNDTDISSKLTRNISLKIPFVSAAMDTVTEWKMAVAMARTGGIGILHKNCSTEQQVSYVKRVKKFLNGFIEKPVFFYSDQTVEQLINEKDEKEFNFSSFPIVERESGELCGIFTSHDMKFVSDRSLLLKDVMTKDIVKGDVDTGFEKAYQIMIDKKVSKLPIVDSSNHITGLFCLSDLKGILSHGFSVMTTDNRHQLRCGAAISPYDYERVEKLVEAGVDVVVLDTAHGHSKGVIETLKSLKESYGGLQVIAGNIATADAALELYEAGADGLKVGIGPGSICTTRVVAGVGVPQITAIYECARIVDNRIPVIADGGIRYSGDVAKAIAAGASSVMMGSTLAGTDESPGEKILLNGRRYVLYRGMGSLAAMKEGEGSRKRYFQEDVSSRKLVPEGIEGMVPYSGSLNEVMHQFCGGLRSSLGYTGSKDLDTLKTKASFIKVSPASLREGHPHDVKITKEAPNYNIGGQV</sequence>
<keyword evidence="4 13" id="KW-0479">Metal-binding</keyword>
<dbReference type="UniPathway" id="UPA00601">
    <property type="reaction ID" value="UER00295"/>
</dbReference>
<dbReference type="InterPro" id="IPR000644">
    <property type="entry name" value="CBS_dom"/>
</dbReference>
<keyword evidence="6 13" id="KW-0332">GMP biosynthesis</keyword>
<comment type="cofactor">
    <cofactor evidence="1 13">
        <name>K(+)</name>
        <dbReference type="ChEBI" id="CHEBI:29103"/>
    </cofactor>
</comment>
<keyword evidence="10 13" id="KW-0520">NAD</keyword>
<evidence type="ECO:0000256" key="18">
    <source>
        <dbReference type="PROSITE-ProRule" id="PRU00703"/>
    </source>
</evidence>
<feature type="binding site" description="in other chain" evidence="13 17">
    <location>
        <position position="303"/>
    </location>
    <ligand>
        <name>K(+)</name>
        <dbReference type="ChEBI" id="CHEBI:29103"/>
        <note>ligand shared between two tetrameric partners</note>
    </ligand>
</feature>
<protein>
    <recommendedName>
        <fullName evidence="13 20">Inosine-5'-monophosphate dehydrogenase</fullName>
        <shortName evidence="13">IMP dehydrogenase</shortName>
        <shortName evidence="13">IMPD</shortName>
        <shortName evidence="13">IMPDH</shortName>
        <ecNumber evidence="13 20">1.1.1.205</ecNumber>
    </recommendedName>
</protein>
<comment type="caution">
    <text evidence="22">The sequence shown here is derived from an EMBL/GenBank/DDBJ whole genome shotgun (WGS) entry which is preliminary data.</text>
</comment>
<feature type="binding site" evidence="13 15">
    <location>
        <position position="417"/>
    </location>
    <ligand>
        <name>IMP</name>
        <dbReference type="ChEBI" id="CHEBI:58053"/>
    </ligand>
</feature>
<keyword evidence="9 13" id="KW-0560">Oxidoreductase</keyword>
<dbReference type="SUPFAM" id="SSF54631">
    <property type="entry name" value="CBS-domain pair"/>
    <property type="match status" value="1"/>
</dbReference>
<comment type="activity regulation">
    <text evidence="13">Mycophenolic acid (MPA) is a non-competitive inhibitor that prevents formation of the closed enzyme conformation by binding to the same site as the amobile flap. In contrast, mizoribine monophosphate (MZP) is a competitive inhibitor that induces the closed conformation. MPA is a potent inhibitor of mammalian IMPDHs but a poor inhibitor of the bacterial enzymes. MZP is a more potent inhibitor of bacterial IMPDH.</text>
</comment>
<dbReference type="CDD" id="cd00381">
    <property type="entry name" value="IMPDH"/>
    <property type="match status" value="1"/>
</dbReference>
<gene>
    <name evidence="13" type="primary">guaB</name>
    <name evidence="22" type="ORF">C0601_01445</name>
</gene>
<feature type="binding site" evidence="13">
    <location>
        <position position="473"/>
    </location>
    <ligand>
        <name>K(+)</name>
        <dbReference type="ChEBI" id="CHEBI:29103"/>
        <note>ligand shared between two tetrameric partners</note>
    </ligand>
</feature>
<dbReference type="InterPro" id="IPR005990">
    <property type="entry name" value="IMP_DH"/>
</dbReference>
<dbReference type="SMART" id="SM00116">
    <property type="entry name" value="CBS"/>
    <property type="match status" value="2"/>
</dbReference>
<feature type="binding site" description="in other chain" evidence="13 17">
    <location>
        <position position="306"/>
    </location>
    <ligand>
        <name>K(+)</name>
        <dbReference type="ChEBI" id="CHEBI:29103"/>
        <note>ligand shared between two tetrameric partners</note>
    </ligand>
</feature>
<dbReference type="AlphaFoldDB" id="A0A2N5ZLM5"/>
<evidence type="ECO:0000256" key="1">
    <source>
        <dbReference type="ARBA" id="ARBA00001958"/>
    </source>
</evidence>
<dbReference type="Pfam" id="PF00478">
    <property type="entry name" value="IMPDH"/>
    <property type="match status" value="1"/>
</dbReference>
<comment type="function">
    <text evidence="13">Catalyzes the conversion of inosine 5'-phosphate (IMP) to xanthosine 5'-phosphate (XMP), the first committed and rate-limiting step in the de novo synthesis of guanine nucleotides, and therefore plays an important role in the regulation of cell growth.</text>
</comment>
<feature type="binding site" evidence="13">
    <location>
        <position position="249"/>
    </location>
    <ligand>
        <name>NAD(+)</name>
        <dbReference type="ChEBI" id="CHEBI:57540"/>
    </ligand>
</feature>
<dbReference type="PANTHER" id="PTHR11911">
    <property type="entry name" value="INOSINE-5-MONOPHOSPHATE DEHYDROGENASE RELATED"/>
    <property type="match status" value="1"/>
</dbReference>
<feature type="binding site" evidence="13 16">
    <location>
        <begin position="299"/>
        <end position="301"/>
    </location>
    <ligand>
        <name>NAD(+)</name>
        <dbReference type="ChEBI" id="CHEBI:57540"/>
    </ligand>
</feature>